<name>A0A1G2G6D9_9BACT</name>
<reference evidence="1 2" key="1">
    <citation type="journal article" date="2016" name="Nat. Commun.">
        <title>Thousands of microbial genomes shed light on interconnected biogeochemical processes in an aquifer system.</title>
        <authorList>
            <person name="Anantharaman K."/>
            <person name="Brown C.T."/>
            <person name="Hug L.A."/>
            <person name="Sharon I."/>
            <person name="Castelle C.J."/>
            <person name="Probst A.J."/>
            <person name="Thomas B.C."/>
            <person name="Singh A."/>
            <person name="Wilkins M.J."/>
            <person name="Karaoz U."/>
            <person name="Brodie E.L."/>
            <person name="Williams K.H."/>
            <person name="Hubbard S.S."/>
            <person name="Banfield J.F."/>
        </authorList>
    </citation>
    <scope>NUCLEOTIDE SEQUENCE [LARGE SCALE GENOMIC DNA]</scope>
</reference>
<dbReference type="EMBL" id="MHNL01000005">
    <property type="protein sequence ID" value="OGZ45642.1"/>
    <property type="molecule type" value="Genomic_DNA"/>
</dbReference>
<comment type="caution">
    <text evidence="1">The sequence shown here is derived from an EMBL/GenBank/DDBJ whole genome shotgun (WGS) entry which is preliminary data.</text>
</comment>
<evidence type="ECO:0000313" key="1">
    <source>
        <dbReference type="EMBL" id="OGZ45642.1"/>
    </source>
</evidence>
<sequence length="172" mass="19533">MEWQFDGDGGRGFSQYLWLDTEHSNFVARYAWVEKTLEQGEFAIGPTFPMGGFTVKLWAGATTEKSVMLGGSLAGSVWEHDVLYILDPKISTNELPDALYQKLFVALDKKGSWQFRIESLQVAGNAVFVRTGVEYELTLPWLPESNHLFIHPFFDPQGHNVGIHVGCRFFNW</sequence>
<evidence type="ECO:0000313" key="2">
    <source>
        <dbReference type="Proteomes" id="UP000177785"/>
    </source>
</evidence>
<dbReference type="AlphaFoldDB" id="A0A1G2G6D9"/>
<dbReference type="Proteomes" id="UP000177785">
    <property type="component" value="Unassembled WGS sequence"/>
</dbReference>
<protein>
    <submittedName>
        <fullName evidence="1">Uncharacterized protein</fullName>
    </submittedName>
</protein>
<proteinExistence type="predicted"/>
<gene>
    <name evidence="1" type="ORF">A2756_01910</name>
</gene>
<organism evidence="1 2">
    <name type="scientific">Candidatus Ryanbacteria bacterium RIFCSPHIGHO2_01_FULL_48_27</name>
    <dbReference type="NCBI Taxonomy" id="1802115"/>
    <lineage>
        <taxon>Bacteria</taxon>
        <taxon>Candidatus Ryaniibacteriota</taxon>
    </lineage>
</organism>
<accession>A0A1G2G6D9</accession>